<dbReference type="GO" id="GO:0006139">
    <property type="term" value="P:nucleobase-containing compound metabolic process"/>
    <property type="evidence" value="ECO:0007669"/>
    <property type="project" value="InterPro"/>
</dbReference>
<dbReference type="SUPFAM" id="SSF50249">
    <property type="entry name" value="Nucleic acid-binding proteins"/>
    <property type="match status" value="1"/>
</dbReference>
<organism evidence="3 4">
    <name type="scientific">Urinicoccus massiliensis</name>
    <dbReference type="NCBI Taxonomy" id="1723382"/>
    <lineage>
        <taxon>Bacteria</taxon>
        <taxon>Bacillati</taxon>
        <taxon>Bacillota</taxon>
        <taxon>Tissierellia</taxon>
        <taxon>Tissierellales</taxon>
        <taxon>Peptoniphilaceae</taxon>
        <taxon>Urinicoccus</taxon>
    </lineage>
</organism>
<dbReference type="InterPro" id="IPR012340">
    <property type="entry name" value="NA-bd_OB-fold"/>
</dbReference>
<dbReference type="AlphaFoldDB" id="A0A8H2M2T3"/>
<dbReference type="InterPro" id="IPR018974">
    <property type="entry name" value="Tex-like_N"/>
</dbReference>
<evidence type="ECO:0000313" key="4">
    <source>
        <dbReference type="Proteomes" id="UP000377798"/>
    </source>
</evidence>
<dbReference type="InterPro" id="IPR037027">
    <property type="entry name" value="YqgF/RNaseH-like_dom_sf"/>
</dbReference>
<dbReference type="Gene3D" id="1.10.10.650">
    <property type="entry name" value="RuvA domain 2-like"/>
    <property type="match status" value="1"/>
</dbReference>
<reference evidence="3 4" key="1">
    <citation type="submission" date="2019-02" db="EMBL/GenBank/DDBJ databases">
        <authorList>
            <consortium name="Pathogen Informatics"/>
        </authorList>
    </citation>
    <scope>NUCLEOTIDE SEQUENCE [LARGE SCALE GENOMIC DNA]</scope>
    <source>
        <strain evidence="3 4">3012STDY7089603</strain>
    </source>
</reference>
<comment type="caution">
    <text evidence="3">The sequence shown here is derived from an EMBL/GenBank/DDBJ whole genome shotgun (WGS) entry which is preliminary data.</text>
</comment>
<gene>
    <name evidence="3" type="primary">yhgF</name>
    <name evidence="3" type="ORF">NCTC13150_00062</name>
</gene>
<dbReference type="SUPFAM" id="SSF47781">
    <property type="entry name" value="RuvA domain 2-like"/>
    <property type="match status" value="2"/>
</dbReference>
<dbReference type="InterPro" id="IPR032639">
    <property type="entry name" value="Tex_YqgF"/>
</dbReference>
<dbReference type="FunFam" id="3.30.420.140:FF:000001">
    <property type="entry name" value="RNA-binding transcriptional accessory protein"/>
    <property type="match status" value="1"/>
</dbReference>
<dbReference type="Gene3D" id="2.40.50.140">
    <property type="entry name" value="Nucleic acid-binding proteins"/>
    <property type="match status" value="1"/>
</dbReference>
<dbReference type="SMART" id="SM00316">
    <property type="entry name" value="S1"/>
    <property type="match status" value="1"/>
</dbReference>
<dbReference type="PANTHER" id="PTHR10724:SF10">
    <property type="entry name" value="S1 RNA-BINDING DOMAIN-CONTAINING PROTEIN 1"/>
    <property type="match status" value="1"/>
</dbReference>
<dbReference type="InterPro" id="IPR055179">
    <property type="entry name" value="Tex-like_central_region"/>
</dbReference>
<dbReference type="FunFam" id="1.10.10.650:FF:000001">
    <property type="entry name" value="S1 RNA-binding domain 1"/>
    <property type="match status" value="1"/>
</dbReference>
<dbReference type="RefSeq" id="WP_131747904.1">
    <property type="nucleotide sequence ID" value="NZ_CAACYI010000001.1"/>
</dbReference>
<dbReference type="InterPro" id="IPR023319">
    <property type="entry name" value="Tex-like_HTH_dom_sf"/>
</dbReference>
<dbReference type="InterPro" id="IPR003029">
    <property type="entry name" value="S1_domain"/>
</dbReference>
<protein>
    <submittedName>
        <fullName evidence="3">30S ribosomal protein S1</fullName>
    </submittedName>
</protein>
<dbReference type="GO" id="GO:0006412">
    <property type="term" value="P:translation"/>
    <property type="evidence" value="ECO:0007669"/>
    <property type="project" value="TreeGrafter"/>
</dbReference>
<dbReference type="Proteomes" id="UP000377798">
    <property type="component" value="Unassembled WGS sequence"/>
</dbReference>
<dbReference type="PANTHER" id="PTHR10724">
    <property type="entry name" value="30S RIBOSOMAL PROTEIN S1"/>
    <property type="match status" value="1"/>
</dbReference>
<keyword evidence="3" id="KW-0689">Ribosomal protein</keyword>
<dbReference type="GO" id="GO:0005840">
    <property type="term" value="C:ribosome"/>
    <property type="evidence" value="ECO:0007669"/>
    <property type="project" value="UniProtKB-KW"/>
</dbReference>
<evidence type="ECO:0000259" key="2">
    <source>
        <dbReference type="PROSITE" id="PS50126"/>
    </source>
</evidence>
<dbReference type="Pfam" id="PF00575">
    <property type="entry name" value="S1"/>
    <property type="match status" value="1"/>
</dbReference>
<dbReference type="Gene3D" id="1.10.150.310">
    <property type="entry name" value="Tex RuvX-like domain-like"/>
    <property type="match status" value="1"/>
</dbReference>
<dbReference type="GO" id="GO:0003735">
    <property type="term" value="F:structural constituent of ribosome"/>
    <property type="evidence" value="ECO:0007669"/>
    <property type="project" value="TreeGrafter"/>
</dbReference>
<accession>A0A8H2M2T3</accession>
<dbReference type="PROSITE" id="PS50126">
    <property type="entry name" value="S1"/>
    <property type="match status" value="1"/>
</dbReference>
<feature type="domain" description="S1 motif" evidence="2">
    <location>
        <begin position="615"/>
        <end position="691"/>
    </location>
</feature>
<dbReference type="Gene3D" id="1.10.3500.10">
    <property type="entry name" value="Tex N-terminal region-like"/>
    <property type="match status" value="1"/>
</dbReference>
<name>A0A8H2M2T3_9FIRM</name>
<proteinExistence type="predicted"/>
<sequence>MKISAELAKELNLGEKSVQAALDLINDNNTIPFIARYRKEQTGNMSDDDLRALYARYLALKSLEEKKEEVERKLKDLEVYNEDLAKAIEEAKTLTDLEDIYRPYRPKRRTRATIAKEKGYGPVYEILVKEGATEADLKNCLEDFEDPEEALQGGQDILAEAYSDHAKIRALVKKFVRLTGQIASQEGKESNDTYAMYYDREEPLKRIQNHRVLALNRGEKEEALKVKINFPKDLLEGQVAMMALVDNQVKDKQEEALKDGLDRLVYPSIEREIRNDLTERAQKDAIDVFAKNLKPLLLMRPLKNNRVLAMDPGYRTGCKVAALDEYGKVLDHTVIYITKSDREKEAGEKEILRLIKKYGLQVASIGNGTASRETEQFMSDLIQDNHLDMTYAITNEAGASIYSASKLGAEEFPDLDVTVRGAISIGRRLQDPLAELVKIEPRHIGVGQYQHDLPKQELEGTLQGVVQDSVNRVGVDPNTASVPLLSYVAGIGPKLAKEIVKYREEKGPFHSRKELKEVKGMGPASFQQSAGFLRIVDAENILDQTAVHPESYPLAQLLLEGKEDQAKEMARQADMTYTLEDIKEELKAPGRDPRDQLDQVSLRKGAMGLDDLELGMQFQGPIRNVVNFGAFVDIGIKEDGLVHRSKLLAAPKDRRAYQAFDPSKAYKVGMTLSVEVVEIDKERGRVGLKEIPSDPEC</sequence>
<dbReference type="Gene3D" id="3.30.420.140">
    <property type="entry name" value="YqgF/RNase H-like domain"/>
    <property type="match status" value="1"/>
</dbReference>
<dbReference type="GO" id="GO:0003729">
    <property type="term" value="F:mRNA binding"/>
    <property type="evidence" value="ECO:0007669"/>
    <property type="project" value="TreeGrafter"/>
</dbReference>
<keyword evidence="1" id="KW-0175">Coiled coil</keyword>
<dbReference type="InterPro" id="IPR010994">
    <property type="entry name" value="RuvA_2-like"/>
</dbReference>
<dbReference type="InterPro" id="IPR044146">
    <property type="entry name" value="S1_Tex"/>
</dbReference>
<dbReference type="InterPro" id="IPR006641">
    <property type="entry name" value="YqgF/RNaseH-like_dom"/>
</dbReference>
<dbReference type="InterPro" id="IPR050437">
    <property type="entry name" value="Ribos_protein_bS1-like"/>
</dbReference>
<dbReference type="EMBL" id="CAACYI010000001">
    <property type="protein sequence ID" value="VFB15564.1"/>
    <property type="molecule type" value="Genomic_DNA"/>
</dbReference>
<evidence type="ECO:0000313" key="3">
    <source>
        <dbReference type="EMBL" id="VFB15564.1"/>
    </source>
</evidence>
<dbReference type="Pfam" id="PF22706">
    <property type="entry name" value="Tex_central_region"/>
    <property type="match status" value="1"/>
</dbReference>
<dbReference type="Pfam" id="PF17674">
    <property type="entry name" value="HHH_9"/>
    <property type="match status" value="1"/>
</dbReference>
<dbReference type="Pfam" id="PF09371">
    <property type="entry name" value="Tex_N"/>
    <property type="match status" value="1"/>
</dbReference>
<dbReference type="Pfam" id="PF12836">
    <property type="entry name" value="HHH_3"/>
    <property type="match status" value="1"/>
</dbReference>
<feature type="coiled-coil region" evidence="1">
    <location>
        <begin position="60"/>
        <end position="97"/>
    </location>
</feature>
<dbReference type="SUPFAM" id="SSF158832">
    <property type="entry name" value="Tex N-terminal region-like"/>
    <property type="match status" value="1"/>
</dbReference>
<dbReference type="SMART" id="SM00732">
    <property type="entry name" value="YqgFc"/>
    <property type="match status" value="1"/>
</dbReference>
<dbReference type="InterPro" id="IPR012337">
    <property type="entry name" value="RNaseH-like_sf"/>
</dbReference>
<dbReference type="InterPro" id="IPR041692">
    <property type="entry name" value="HHH_9"/>
</dbReference>
<dbReference type="Pfam" id="PF16921">
    <property type="entry name" value="Tex_YqgF"/>
    <property type="match status" value="1"/>
</dbReference>
<keyword evidence="3" id="KW-0687">Ribonucleoprotein</keyword>
<evidence type="ECO:0000256" key="1">
    <source>
        <dbReference type="SAM" id="Coils"/>
    </source>
</evidence>
<dbReference type="SUPFAM" id="SSF53098">
    <property type="entry name" value="Ribonuclease H-like"/>
    <property type="match status" value="1"/>
</dbReference>
<dbReference type="InterPro" id="IPR023323">
    <property type="entry name" value="Tex-like_dom_sf"/>
</dbReference>
<dbReference type="CDD" id="cd05685">
    <property type="entry name" value="S1_Tex"/>
    <property type="match status" value="1"/>
</dbReference>
<keyword evidence="4" id="KW-1185">Reference proteome</keyword>